<dbReference type="Pfam" id="PF07669">
    <property type="entry name" value="Eco57I"/>
    <property type="match status" value="1"/>
</dbReference>
<keyword evidence="2" id="KW-0489">Methyltransferase</keyword>
<evidence type="ECO:0000259" key="8">
    <source>
        <dbReference type="Pfam" id="PF07669"/>
    </source>
</evidence>
<evidence type="ECO:0000256" key="6">
    <source>
        <dbReference type="ARBA" id="ARBA00023125"/>
    </source>
</evidence>
<reference evidence="9" key="1">
    <citation type="journal article" date="2020" name="mSystems">
        <title>Genome- and Community-Level Interaction Insights into Carbon Utilization and Element Cycling Functions of Hydrothermarchaeota in Hydrothermal Sediment.</title>
        <authorList>
            <person name="Zhou Z."/>
            <person name="Liu Y."/>
            <person name="Xu W."/>
            <person name="Pan J."/>
            <person name="Luo Z.H."/>
            <person name="Li M."/>
        </authorList>
    </citation>
    <scope>NUCLEOTIDE SEQUENCE [LARGE SCALE GENOMIC DNA]</scope>
    <source>
        <strain evidence="9">SpSt-794</strain>
    </source>
</reference>
<dbReference type="PANTHER" id="PTHR33841">
    <property type="entry name" value="DNA METHYLTRANSFERASE YEEA-RELATED"/>
    <property type="match status" value="1"/>
</dbReference>
<proteinExistence type="predicted"/>
<dbReference type="InterPro" id="IPR050953">
    <property type="entry name" value="N4_N6_ade-DNA_methylase"/>
</dbReference>
<comment type="catalytic activity">
    <reaction evidence="7">
        <text>a 2'-deoxyadenosine in DNA + S-adenosyl-L-methionine = an N(6)-methyl-2'-deoxyadenosine in DNA + S-adenosyl-L-homocysteine + H(+)</text>
        <dbReference type="Rhea" id="RHEA:15197"/>
        <dbReference type="Rhea" id="RHEA-COMP:12418"/>
        <dbReference type="Rhea" id="RHEA-COMP:12419"/>
        <dbReference type="ChEBI" id="CHEBI:15378"/>
        <dbReference type="ChEBI" id="CHEBI:57856"/>
        <dbReference type="ChEBI" id="CHEBI:59789"/>
        <dbReference type="ChEBI" id="CHEBI:90615"/>
        <dbReference type="ChEBI" id="CHEBI:90616"/>
        <dbReference type="EC" id="2.1.1.72"/>
    </reaction>
</comment>
<dbReference type="GO" id="GO:0009007">
    <property type="term" value="F:site-specific DNA-methyltransferase (adenine-specific) activity"/>
    <property type="evidence" value="ECO:0007669"/>
    <property type="project" value="UniProtKB-EC"/>
</dbReference>
<evidence type="ECO:0000256" key="1">
    <source>
        <dbReference type="ARBA" id="ARBA00011900"/>
    </source>
</evidence>
<gene>
    <name evidence="9" type="ORF">ENV82_00175</name>
</gene>
<dbReference type="InterPro" id="IPR002052">
    <property type="entry name" value="DNA_methylase_N6_adenine_CS"/>
</dbReference>
<dbReference type="PANTHER" id="PTHR33841:SF6">
    <property type="entry name" value="TYPE II METHYLTRANSFERASE M.HINDII"/>
    <property type="match status" value="1"/>
</dbReference>
<comment type="caution">
    <text evidence="9">The sequence shown here is derived from an EMBL/GenBank/DDBJ whole genome shotgun (WGS) entry which is preliminary data.</text>
</comment>
<dbReference type="PRINTS" id="PR00507">
    <property type="entry name" value="N12N6MTFRASE"/>
</dbReference>
<dbReference type="InterPro" id="IPR029063">
    <property type="entry name" value="SAM-dependent_MTases_sf"/>
</dbReference>
<evidence type="ECO:0000256" key="2">
    <source>
        <dbReference type="ARBA" id="ARBA00022603"/>
    </source>
</evidence>
<feature type="domain" description="Type II methyltransferase M.TaqI-like" evidence="8">
    <location>
        <begin position="83"/>
        <end position="189"/>
    </location>
</feature>
<evidence type="ECO:0000256" key="7">
    <source>
        <dbReference type="ARBA" id="ARBA00047942"/>
    </source>
</evidence>
<evidence type="ECO:0000256" key="5">
    <source>
        <dbReference type="ARBA" id="ARBA00022747"/>
    </source>
</evidence>
<organism evidence="9">
    <name type="scientific">Caldisericum exile</name>
    <dbReference type="NCBI Taxonomy" id="693075"/>
    <lineage>
        <taxon>Bacteria</taxon>
        <taxon>Pseudomonadati</taxon>
        <taxon>Caldisericota/Cryosericota group</taxon>
        <taxon>Caldisericota</taxon>
        <taxon>Caldisericia</taxon>
        <taxon>Caldisericales</taxon>
        <taxon>Caldisericaceae</taxon>
        <taxon>Caldisericum</taxon>
    </lineage>
</organism>
<dbReference type="GO" id="GO:0032259">
    <property type="term" value="P:methylation"/>
    <property type="evidence" value="ECO:0007669"/>
    <property type="project" value="UniProtKB-KW"/>
</dbReference>
<dbReference type="AlphaFoldDB" id="A0A7C4TWU8"/>
<sequence length="555" mass="65544">MIAYKKMNNRNGKSLGQYMTPKFVAEFMSSLIGKPQSASILEPDAGEGVFLEVLYEKGFRNVKAYEIDEQMGKRSPIKITYCDFLKIPPKQSFDVVIGNPPYVRWKNIPEEWRRLFKKSEYWNKIMNGLCDLTYAFIYHAVNFLRDYGELIFICPLFWTETVHGKHLRDHLSKNGSVELLINLNEAKVFEQVSSTIIIFKYVKHVKLPRVKIIEYRSKQPVTPLVTNRISFLIKNLELHAEKPDFYIEDGSYRAYLSEQFIGGEPWHPVPPTEKIVRKIDTIQDIAHIGDIAEIGNGMVSGLDAAFKLKEEELKALNEHERGSLIYVYKAKTLERFFPSSKPIPYIFTNHIASERDLEQFYPYFHQKLSRYKEKLRHRYNYAKDIPWWHWVFLRNKGLFERYNVKIFVPSKERYNIRGYFRFALIRDEKDKPFYATQDVTAICVKRGFRESVEYILGLLNSEPIQRWIMVKGFSRGGVYDFSEEPIRTIPIPRINWNNSNEIELHRLIAEVVREILTQKRLDKTAELNNYVKRFIELKKEAKIFPLSVFSEHNRN</sequence>
<keyword evidence="3" id="KW-0808">Transferase</keyword>
<dbReference type="GO" id="GO:0003677">
    <property type="term" value="F:DNA binding"/>
    <property type="evidence" value="ECO:0007669"/>
    <property type="project" value="UniProtKB-KW"/>
</dbReference>
<dbReference type="PROSITE" id="PS00092">
    <property type="entry name" value="N6_MTASE"/>
    <property type="match status" value="1"/>
</dbReference>
<dbReference type="SUPFAM" id="SSF53335">
    <property type="entry name" value="S-adenosyl-L-methionine-dependent methyltransferases"/>
    <property type="match status" value="1"/>
</dbReference>
<name>A0A7C4TWU8_9BACT</name>
<dbReference type="Gene3D" id="3.40.50.150">
    <property type="entry name" value="Vaccinia Virus protein VP39"/>
    <property type="match status" value="1"/>
</dbReference>
<protein>
    <recommendedName>
        <fullName evidence="1">site-specific DNA-methyltransferase (adenine-specific)</fullName>
        <ecNumber evidence="1">2.1.1.72</ecNumber>
    </recommendedName>
</protein>
<evidence type="ECO:0000256" key="3">
    <source>
        <dbReference type="ARBA" id="ARBA00022679"/>
    </source>
</evidence>
<dbReference type="EC" id="2.1.1.72" evidence="1"/>
<evidence type="ECO:0000256" key="4">
    <source>
        <dbReference type="ARBA" id="ARBA00022691"/>
    </source>
</evidence>
<evidence type="ECO:0000313" key="9">
    <source>
        <dbReference type="EMBL" id="HGW59850.1"/>
    </source>
</evidence>
<dbReference type="InterPro" id="IPR011639">
    <property type="entry name" value="MethylTrfase_TaqI-like_dom"/>
</dbReference>
<dbReference type="EMBL" id="DTHV01000008">
    <property type="protein sequence ID" value="HGW59850.1"/>
    <property type="molecule type" value="Genomic_DNA"/>
</dbReference>
<dbReference type="CDD" id="cd02440">
    <property type="entry name" value="AdoMet_MTases"/>
    <property type="match status" value="1"/>
</dbReference>
<keyword evidence="4" id="KW-0949">S-adenosyl-L-methionine</keyword>
<keyword evidence="5" id="KW-0680">Restriction system</keyword>
<keyword evidence="6" id="KW-0238">DNA-binding</keyword>
<accession>A0A7C4TWU8</accession>
<dbReference type="GO" id="GO:0009307">
    <property type="term" value="P:DNA restriction-modification system"/>
    <property type="evidence" value="ECO:0007669"/>
    <property type="project" value="UniProtKB-KW"/>
</dbReference>